<dbReference type="InterPro" id="IPR042099">
    <property type="entry name" value="ANL_N_sf"/>
</dbReference>
<dbReference type="FunFam" id="3.40.50.12780:FF:000013">
    <property type="entry name" value="Long-chain-fatty-acid--AMP ligase FadD32"/>
    <property type="match status" value="1"/>
</dbReference>
<dbReference type="GO" id="GO:0070566">
    <property type="term" value="F:adenylyltransferase activity"/>
    <property type="evidence" value="ECO:0007669"/>
    <property type="project" value="TreeGrafter"/>
</dbReference>
<dbReference type="Pfam" id="PF00501">
    <property type="entry name" value="AMP-binding"/>
    <property type="match status" value="1"/>
</dbReference>
<dbReference type="CDD" id="cd05931">
    <property type="entry name" value="FAAL"/>
    <property type="match status" value="1"/>
</dbReference>
<evidence type="ECO:0000256" key="1">
    <source>
        <dbReference type="ARBA" id="ARBA00006432"/>
    </source>
</evidence>
<dbReference type="Gene3D" id="3.40.50.12780">
    <property type="entry name" value="N-terminal domain of ligase-like"/>
    <property type="match status" value="1"/>
</dbReference>
<organism evidence="8 9">
    <name type="scientific">Streptomyces typhae</name>
    <dbReference type="NCBI Taxonomy" id="2681492"/>
    <lineage>
        <taxon>Bacteria</taxon>
        <taxon>Bacillati</taxon>
        <taxon>Actinomycetota</taxon>
        <taxon>Actinomycetes</taxon>
        <taxon>Kitasatosporales</taxon>
        <taxon>Streptomycetaceae</taxon>
        <taxon>Streptomyces</taxon>
    </lineage>
</organism>
<dbReference type="PANTHER" id="PTHR22754:SF32">
    <property type="entry name" value="DISCO-INTERACTING PROTEIN 2"/>
    <property type="match status" value="1"/>
</dbReference>
<dbReference type="InterPro" id="IPR040097">
    <property type="entry name" value="FAAL/FAAC"/>
</dbReference>
<sequence>MSIPPMSAGTTRTGDASATGSVSAHASATGSAPGDASATGFVLDTLGPAPVGLEYLADTVRRFAVERGDAPALTVLGDRRVRGRTRRTETVVTLTYREVDERARAVAAELQATCPPGTRAAVLCPHDEHYVTAFLGCLYAGVIAVPLYAPELFRSQTRLRAVLRDSTPGCVLTTAPVRSAVRAALDGTGRRYGPVLHVDEAPTHRAQKWRRPPAAPDDVAYLQYTSGSTGAPAGVRVTQANLAAAAHQMRSRFMPARTAVSWVPLFHDMGLICAVASPLSAGMHMVHLSPMGFLHRPHRWLRALSDYRADWTVTPNFGLTHCVRRVGAEEAATLDLSRLRALAIGGEPVHAQAVAAFVEAFAGAGLDPRAPVPCYGLAEATLSVTMTPNGTGALSRHFDRAALTAGRVLPVPPGPDSVRLVSNGTPVPGVSVRIVDPATGEEAPGRVGEIRVSGPNRTDGYWEAPERTARVFADGWLRTGDWGFRHEGGLYVVGRLDDVIIVRGRNHYPEDIEATVESVAPVAATAVGVAGDPTARLVVLMEADTAMTVLPAPDRASLAERVRQTVSRQHGLAVHDVVVVRRGTLPRTTSGKIQRGLCRRRYLAGDFASPRP</sequence>
<proteinExistence type="inferred from homology"/>
<evidence type="ECO:0000256" key="3">
    <source>
        <dbReference type="ARBA" id="ARBA00022832"/>
    </source>
</evidence>
<keyword evidence="3" id="KW-0276">Fatty acid metabolism</keyword>
<feature type="compositionally biased region" description="Polar residues" evidence="5">
    <location>
        <begin position="8"/>
        <end position="30"/>
    </location>
</feature>
<evidence type="ECO:0000259" key="6">
    <source>
        <dbReference type="Pfam" id="PF00501"/>
    </source>
</evidence>
<dbReference type="AlphaFoldDB" id="A0A6L6WWJ9"/>
<keyword evidence="9" id="KW-1185">Reference proteome</keyword>
<feature type="region of interest" description="Disordered" evidence="5">
    <location>
        <begin position="1"/>
        <end position="36"/>
    </location>
</feature>
<dbReference type="GO" id="GO:0005886">
    <property type="term" value="C:plasma membrane"/>
    <property type="evidence" value="ECO:0007669"/>
    <property type="project" value="TreeGrafter"/>
</dbReference>
<evidence type="ECO:0000256" key="5">
    <source>
        <dbReference type="SAM" id="MobiDB-lite"/>
    </source>
</evidence>
<evidence type="ECO:0000256" key="4">
    <source>
        <dbReference type="ARBA" id="ARBA00023098"/>
    </source>
</evidence>
<gene>
    <name evidence="8" type="ORF">GPA10_13650</name>
</gene>
<keyword evidence="4" id="KW-0443">Lipid metabolism</keyword>
<evidence type="ECO:0000313" key="9">
    <source>
        <dbReference type="Proteomes" id="UP000483802"/>
    </source>
</evidence>
<name>A0A6L6WWJ9_9ACTN</name>
<protein>
    <submittedName>
        <fullName evidence="8">AMP-binding protein</fullName>
    </submittedName>
</protein>
<dbReference type="GO" id="GO:0071766">
    <property type="term" value="P:Actinobacterium-type cell wall biogenesis"/>
    <property type="evidence" value="ECO:0007669"/>
    <property type="project" value="UniProtKB-ARBA"/>
</dbReference>
<evidence type="ECO:0000256" key="2">
    <source>
        <dbReference type="ARBA" id="ARBA00022598"/>
    </source>
</evidence>
<feature type="domain" description="AMP-dependent synthetase/ligase" evidence="6">
    <location>
        <begin position="75"/>
        <end position="462"/>
    </location>
</feature>
<dbReference type="RefSeq" id="WP_157165733.1">
    <property type="nucleotide sequence ID" value="NZ_WPNZ01000006.1"/>
</dbReference>
<evidence type="ECO:0000259" key="7">
    <source>
        <dbReference type="Pfam" id="PF23024"/>
    </source>
</evidence>
<dbReference type="Proteomes" id="UP000483802">
    <property type="component" value="Unassembled WGS sequence"/>
</dbReference>
<dbReference type="PANTHER" id="PTHR22754">
    <property type="entry name" value="DISCO-INTERACTING PROTEIN 2 DIP2 -RELATED"/>
    <property type="match status" value="1"/>
</dbReference>
<dbReference type="Pfam" id="PF23024">
    <property type="entry name" value="AMP-dom_DIP2-like"/>
    <property type="match status" value="1"/>
</dbReference>
<dbReference type="SUPFAM" id="SSF56801">
    <property type="entry name" value="Acetyl-CoA synthetase-like"/>
    <property type="match status" value="1"/>
</dbReference>
<evidence type="ECO:0000313" key="8">
    <source>
        <dbReference type="EMBL" id="MVO85774.1"/>
    </source>
</evidence>
<dbReference type="InterPro" id="IPR025110">
    <property type="entry name" value="AMP-bd_C"/>
</dbReference>
<reference evidence="8 9" key="1">
    <citation type="submission" date="2019-11" db="EMBL/GenBank/DDBJ databases">
        <title>Streptomyces typhae sp. nov., a novel endophytic actinomycete isolated from the root of cattail pollen (Typha angustifolia L.).</title>
        <authorList>
            <person name="Peng C."/>
        </authorList>
    </citation>
    <scope>NUCLEOTIDE SEQUENCE [LARGE SCALE GENOMIC DNA]</scope>
    <source>
        <strain evidence="9">p1417</strain>
    </source>
</reference>
<dbReference type="InterPro" id="IPR045851">
    <property type="entry name" value="AMP-bd_C_sf"/>
</dbReference>
<dbReference type="Gene3D" id="3.30.300.30">
    <property type="match status" value="1"/>
</dbReference>
<feature type="domain" description="AMP-binding enzyme C-terminal" evidence="7">
    <location>
        <begin position="498"/>
        <end position="606"/>
    </location>
</feature>
<comment type="caution">
    <text evidence="8">The sequence shown here is derived from an EMBL/GenBank/DDBJ whole genome shotgun (WGS) entry which is preliminary data.</text>
</comment>
<dbReference type="InterPro" id="IPR000873">
    <property type="entry name" value="AMP-dep_synth/lig_dom"/>
</dbReference>
<keyword evidence="2" id="KW-0436">Ligase</keyword>
<dbReference type="GO" id="GO:0016874">
    <property type="term" value="F:ligase activity"/>
    <property type="evidence" value="ECO:0007669"/>
    <property type="project" value="UniProtKB-KW"/>
</dbReference>
<comment type="similarity">
    <text evidence="1">Belongs to the ATP-dependent AMP-binding enzyme family.</text>
</comment>
<dbReference type="EMBL" id="WPNZ01000006">
    <property type="protein sequence ID" value="MVO85774.1"/>
    <property type="molecule type" value="Genomic_DNA"/>
</dbReference>
<dbReference type="GO" id="GO:0006633">
    <property type="term" value="P:fatty acid biosynthetic process"/>
    <property type="evidence" value="ECO:0007669"/>
    <property type="project" value="TreeGrafter"/>
</dbReference>
<accession>A0A6L6WWJ9</accession>